<evidence type="ECO:0008006" key="6">
    <source>
        <dbReference type="Google" id="ProtNLM"/>
    </source>
</evidence>
<dbReference type="PANTHER" id="PTHR36449:SF1">
    <property type="entry name" value="ACETYLTRANSFERASE"/>
    <property type="match status" value="1"/>
</dbReference>
<dbReference type="SUPFAM" id="SSF55729">
    <property type="entry name" value="Acyl-CoA N-acyltransferases (Nat)"/>
    <property type="match status" value="1"/>
</dbReference>
<comment type="caution">
    <text evidence="4">The sequence shown here is derived from an EMBL/GenBank/DDBJ whole genome shotgun (WGS) entry which is preliminary data.</text>
</comment>
<dbReference type="PANTHER" id="PTHR36449">
    <property type="entry name" value="ACETYLTRANSFERASE-RELATED"/>
    <property type="match status" value="1"/>
</dbReference>
<evidence type="ECO:0000256" key="1">
    <source>
        <dbReference type="ARBA" id="ARBA00022649"/>
    </source>
</evidence>
<dbReference type="GO" id="GO:0016746">
    <property type="term" value="F:acyltransferase activity"/>
    <property type="evidence" value="ECO:0007669"/>
    <property type="project" value="UniProtKB-KW"/>
</dbReference>
<keyword evidence="2" id="KW-0808">Transferase</keyword>
<dbReference type="OrthoDB" id="9802211at2"/>
<gene>
    <name evidence="4" type="ORF">E5983_02460</name>
</gene>
<dbReference type="Proteomes" id="UP000461595">
    <property type="component" value="Unassembled WGS sequence"/>
</dbReference>
<dbReference type="InterPro" id="IPR016181">
    <property type="entry name" value="Acyl_CoA_acyltransferase"/>
</dbReference>
<dbReference type="AlphaFoldDB" id="A0A7X3G7E2"/>
<evidence type="ECO:0000313" key="5">
    <source>
        <dbReference type="Proteomes" id="UP000461595"/>
    </source>
</evidence>
<evidence type="ECO:0000313" key="4">
    <source>
        <dbReference type="EMBL" id="MVX58515.1"/>
    </source>
</evidence>
<protein>
    <recommendedName>
        <fullName evidence="6">N-acetyltransferase</fullName>
    </recommendedName>
</protein>
<accession>A0A7X3G7E2</accession>
<dbReference type="EMBL" id="WSRS01000012">
    <property type="protein sequence ID" value="MVX58515.1"/>
    <property type="molecule type" value="Genomic_DNA"/>
</dbReference>
<dbReference type="RefSeq" id="WP_160332339.1">
    <property type="nucleotide sequence ID" value="NZ_WSRS01000012.1"/>
</dbReference>
<keyword evidence="3" id="KW-0012">Acyltransferase</keyword>
<organism evidence="4 5">
    <name type="scientific">Streptococcus danieliae</name>
    <dbReference type="NCBI Taxonomy" id="747656"/>
    <lineage>
        <taxon>Bacteria</taxon>
        <taxon>Bacillati</taxon>
        <taxon>Bacillota</taxon>
        <taxon>Bacilli</taxon>
        <taxon>Lactobacillales</taxon>
        <taxon>Streptococcaceae</taxon>
        <taxon>Streptococcus</taxon>
    </lineage>
</organism>
<dbReference type="Gene3D" id="3.40.630.30">
    <property type="match status" value="1"/>
</dbReference>
<reference evidence="4 5" key="1">
    <citation type="submission" date="2019-12" db="EMBL/GenBank/DDBJ databases">
        <title>Microbes associate with the intestines of laboratory mice.</title>
        <authorList>
            <person name="Navarre W."/>
            <person name="Wong E."/>
        </authorList>
    </citation>
    <scope>NUCLEOTIDE SEQUENCE [LARGE SCALE GENOMIC DNA]</scope>
    <source>
        <strain evidence="4 5">NM51_B2-22</strain>
    </source>
</reference>
<evidence type="ECO:0000256" key="2">
    <source>
        <dbReference type="ARBA" id="ARBA00022679"/>
    </source>
</evidence>
<evidence type="ECO:0000256" key="3">
    <source>
        <dbReference type="ARBA" id="ARBA00023315"/>
    </source>
</evidence>
<keyword evidence="1" id="KW-1277">Toxin-antitoxin system</keyword>
<proteinExistence type="predicted"/>
<name>A0A7X3G7E2_9STRE</name>
<sequence length="227" mass="25836">MPTSDDLVITPLKQFYKDVIFNTMWKNWIEDGRLNPSDEESVEHFKGETYLALSNLVLKEFEFNGNQDMLGYFSKSALKDELDNKTRSFVVEAPSFSDDLLGVFSLSLKVIKMDDLPNSQKKRLLTRGKSSAAKHISEIPAILIAQFGKNYNADRIISGDDLMHLVLNQIQEARKIIGGQTIVLDSVNQGKVIHFYERFGFTKYGTLIEDENQSYQPMALDLSKLEN</sequence>